<dbReference type="AlphaFoldDB" id="A0A1X6XIU1"/>
<dbReference type="InterPro" id="IPR045170">
    <property type="entry name" value="MTOX"/>
</dbReference>
<gene>
    <name evidence="7" type="ORF">FM105_10235</name>
</gene>
<feature type="region of interest" description="Disordered" evidence="5">
    <location>
        <begin position="1"/>
        <end position="25"/>
    </location>
</feature>
<dbReference type="PANTHER" id="PTHR10961">
    <property type="entry name" value="PEROXISOMAL SARCOSINE OXIDASE"/>
    <property type="match status" value="1"/>
</dbReference>
<keyword evidence="2" id="KW-0285">Flavoprotein</keyword>
<dbReference type="Pfam" id="PF01266">
    <property type="entry name" value="DAO"/>
    <property type="match status" value="1"/>
</dbReference>
<dbReference type="Proteomes" id="UP000196581">
    <property type="component" value="Unassembled WGS sequence"/>
</dbReference>
<name>A0A1X6XIU1_9MICO</name>
<proteinExistence type="predicted"/>
<dbReference type="PANTHER" id="PTHR10961:SF7">
    <property type="entry name" value="FAD DEPENDENT OXIDOREDUCTASE DOMAIN-CONTAINING PROTEIN"/>
    <property type="match status" value="1"/>
</dbReference>
<evidence type="ECO:0000256" key="5">
    <source>
        <dbReference type="SAM" id="MobiDB-lite"/>
    </source>
</evidence>
<evidence type="ECO:0000256" key="2">
    <source>
        <dbReference type="ARBA" id="ARBA00022630"/>
    </source>
</evidence>
<reference evidence="8" key="1">
    <citation type="submission" date="2017-02" db="EMBL/GenBank/DDBJ databases">
        <authorList>
            <person name="Dridi B."/>
        </authorList>
    </citation>
    <scope>NUCLEOTIDE SEQUENCE [LARGE SCALE GENOMIC DNA]</scope>
    <source>
        <strain evidence="8">B Co 03.10</strain>
    </source>
</reference>
<keyword evidence="3" id="KW-0274">FAD</keyword>
<dbReference type="SUPFAM" id="SSF54373">
    <property type="entry name" value="FAD-linked reductases, C-terminal domain"/>
    <property type="match status" value="1"/>
</dbReference>
<dbReference type="Gene3D" id="3.30.9.10">
    <property type="entry name" value="D-Amino Acid Oxidase, subunit A, domain 2"/>
    <property type="match status" value="1"/>
</dbReference>
<dbReference type="EMBL" id="FWFF01000017">
    <property type="protein sequence ID" value="SLM99076.1"/>
    <property type="molecule type" value="Genomic_DNA"/>
</dbReference>
<dbReference type="InterPro" id="IPR036188">
    <property type="entry name" value="FAD/NAD-bd_sf"/>
</dbReference>
<keyword evidence="8" id="KW-1185">Reference proteome</keyword>
<dbReference type="SUPFAM" id="SSF51905">
    <property type="entry name" value="FAD/NAD(P)-binding domain"/>
    <property type="match status" value="1"/>
</dbReference>
<sequence length="406" mass="43417">MSTDTATHSSTSTSTDSAAGTSPTAAAQKRVAVVGGGIVGTMAAWQLAQRGHTVTVFDQWNTPNDRGASAGESRIFRTLYKEGPEYVAFIQRSGQKWKELEAAQDTQVLEWCGGLTIGRPDHPDVTAVLECADELNLDHRVLDASAMREEFPAYGVDDDEIGVLDPNAGVFRPELAVLAARDESIRQGATYRPYTEVLHIRPFPDRIMVHTAEGSDAFDSVVLATGPWAGALSGLGDGVIRNKQLVGSWFPVRDLAVHEPARMPISIRRHPEGAFSAFPCLDGVGVKVLTHHLDWPPIDGVRDLARFVDPAFVRSTEAAVERLMPHLDPTAVRVSTWTEGFTPDGAPIVGASPVDDRIVLAVGMSGQGFKFSPMVGSVVADLVTTGSSSDALDIMDPARFTSGASS</sequence>
<evidence type="ECO:0000313" key="7">
    <source>
        <dbReference type="EMBL" id="SLM99076.1"/>
    </source>
</evidence>
<evidence type="ECO:0000256" key="4">
    <source>
        <dbReference type="ARBA" id="ARBA00023002"/>
    </source>
</evidence>
<protein>
    <submittedName>
        <fullName evidence="7">Sarcosine oxidase</fullName>
        <ecNumber evidence="7">1.5.3.1</ecNumber>
    </submittedName>
</protein>
<evidence type="ECO:0000313" key="8">
    <source>
        <dbReference type="Proteomes" id="UP000196581"/>
    </source>
</evidence>
<evidence type="ECO:0000256" key="1">
    <source>
        <dbReference type="ARBA" id="ARBA00001974"/>
    </source>
</evidence>
<dbReference type="GO" id="GO:0050660">
    <property type="term" value="F:flavin adenine dinucleotide binding"/>
    <property type="evidence" value="ECO:0007669"/>
    <property type="project" value="InterPro"/>
</dbReference>
<accession>A0A1X6XIU1</accession>
<dbReference type="RefSeq" id="WP_256970332.1">
    <property type="nucleotide sequence ID" value="NZ_FWFF01000017.1"/>
</dbReference>
<keyword evidence="4 7" id="KW-0560">Oxidoreductase</keyword>
<dbReference type="EC" id="1.5.3.1" evidence="7"/>
<evidence type="ECO:0000256" key="3">
    <source>
        <dbReference type="ARBA" id="ARBA00022827"/>
    </source>
</evidence>
<dbReference type="InterPro" id="IPR006076">
    <property type="entry name" value="FAD-dep_OxRdtase"/>
</dbReference>
<feature type="domain" description="FAD dependent oxidoreductase" evidence="6">
    <location>
        <begin position="30"/>
        <end position="382"/>
    </location>
</feature>
<organism evidence="7 8">
    <name type="scientific">Brevibacterium yomogidense</name>
    <dbReference type="NCBI Taxonomy" id="946573"/>
    <lineage>
        <taxon>Bacteria</taxon>
        <taxon>Bacillati</taxon>
        <taxon>Actinomycetota</taxon>
        <taxon>Actinomycetes</taxon>
        <taxon>Micrococcales</taxon>
        <taxon>Brevibacteriaceae</taxon>
        <taxon>Brevibacterium</taxon>
    </lineage>
</organism>
<evidence type="ECO:0000259" key="6">
    <source>
        <dbReference type="Pfam" id="PF01266"/>
    </source>
</evidence>
<dbReference type="Gene3D" id="3.50.50.60">
    <property type="entry name" value="FAD/NAD(P)-binding domain"/>
    <property type="match status" value="1"/>
</dbReference>
<comment type="cofactor">
    <cofactor evidence="1">
        <name>FAD</name>
        <dbReference type="ChEBI" id="CHEBI:57692"/>
    </cofactor>
</comment>
<dbReference type="GO" id="GO:0008115">
    <property type="term" value="F:sarcosine oxidase activity"/>
    <property type="evidence" value="ECO:0007669"/>
    <property type="project" value="UniProtKB-EC"/>
</dbReference>